<evidence type="ECO:0000313" key="3">
    <source>
        <dbReference type="EMBL" id="ORZ35110.1"/>
    </source>
</evidence>
<feature type="transmembrane region" description="Helical" evidence="2">
    <location>
        <begin position="67"/>
        <end position="85"/>
    </location>
</feature>
<dbReference type="EMBL" id="MCFL01000024">
    <property type="protein sequence ID" value="ORZ35110.1"/>
    <property type="molecule type" value="Genomic_DNA"/>
</dbReference>
<feature type="non-terminal residue" evidence="3">
    <location>
        <position position="335"/>
    </location>
</feature>
<dbReference type="OrthoDB" id="10619526at2759"/>
<feature type="transmembrane region" description="Helical" evidence="2">
    <location>
        <begin position="179"/>
        <end position="202"/>
    </location>
</feature>
<comment type="caution">
    <text evidence="3">The sequence shown here is derived from an EMBL/GenBank/DDBJ whole genome shotgun (WGS) entry which is preliminary data.</text>
</comment>
<keyword evidence="2" id="KW-0812">Transmembrane</keyword>
<dbReference type="Proteomes" id="UP000193411">
    <property type="component" value="Unassembled WGS sequence"/>
</dbReference>
<feature type="region of interest" description="Disordered" evidence="1">
    <location>
        <begin position="298"/>
        <end position="335"/>
    </location>
</feature>
<feature type="transmembrane region" description="Helical" evidence="2">
    <location>
        <begin position="36"/>
        <end position="55"/>
    </location>
</feature>
<keyword evidence="4" id="KW-1185">Reference proteome</keyword>
<evidence type="ECO:0000256" key="2">
    <source>
        <dbReference type="SAM" id="Phobius"/>
    </source>
</evidence>
<evidence type="ECO:0000256" key="1">
    <source>
        <dbReference type="SAM" id="MobiDB-lite"/>
    </source>
</evidence>
<proteinExistence type="predicted"/>
<keyword evidence="2" id="KW-1133">Transmembrane helix</keyword>
<feature type="transmembrane region" description="Helical" evidence="2">
    <location>
        <begin position="144"/>
        <end position="167"/>
    </location>
</feature>
<protein>
    <submittedName>
        <fullName evidence="3">Uncharacterized protein</fullName>
    </submittedName>
</protein>
<dbReference type="AlphaFoldDB" id="A0A1Y2HKK6"/>
<feature type="transmembrane region" description="Helical" evidence="2">
    <location>
        <begin position="105"/>
        <end position="123"/>
    </location>
</feature>
<accession>A0A1Y2HKK6</accession>
<name>A0A1Y2HKK6_9FUNG</name>
<feature type="compositionally biased region" description="Polar residues" evidence="1">
    <location>
        <begin position="308"/>
        <end position="323"/>
    </location>
</feature>
<evidence type="ECO:0000313" key="4">
    <source>
        <dbReference type="Proteomes" id="UP000193411"/>
    </source>
</evidence>
<reference evidence="3 4" key="1">
    <citation type="submission" date="2016-07" db="EMBL/GenBank/DDBJ databases">
        <title>Pervasive Adenine N6-methylation of Active Genes in Fungi.</title>
        <authorList>
            <consortium name="DOE Joint Genome Institute"/>
            <person name="Mondo S.J."/>
            <person name="Dannebaum R.O."/>
            <person name="Kuo R.C."/>
            <person name="Labutti K."/>
            <person name="Haridas S."/>
            <person name="Kuo A."/>
            <person name="Salamov A."/>
            <person name="Ahrendt S.R."/>
            <person name="Lipzen A."/>
            <person name="Sullivan W."/>
            <person name="Andreopoulos W.B."/>
            <person name="Clum A."/>
            <person name="Lindquist E."/>
            <person name="Daum C."/>
            <person name="Ramamoorthy G.K."/>
            <person name="Gryganskyi A."/>
            <person name="Culley D."/>
            <person name="Magnuson J.K."/>
            <person name="James T.Y."/>
            <person name="O'Malley M.A."/>
            <person name="Stajich J.E."/>
            <person name="Spatafora J.W."/>
            <person name="Visel A."/>
            <person name="Grigoriev I.V."/>
        </authorList>
    </citation>
    <scope>NUCLEOTIDE SEQUENCE [LARGE SCALE GENOMIC DNA]</scope>
    <source>
        <strain evidence="3 4">PL171</strain>
    </source>
</reference>
<gene>
    <name evidence="3" type="ORF">BCR44DRAFT_45929</name>
</gene>
<organism evidence="3 4">
    <name type="scientific">Catenaria anguillulae PL171</name>
    <dbReference type="NCBI Taxonomy" id="765915"/>
    <lineage>
        <taxon>Eukaryota</taxon>
        <taxon>Fungi</taxon>
        <taxon>Fungi incertae sedis</taxon>
        <taxon>Blastocladiomycota</taxon>
        <taxon>Blastocladiomycetes</taxon>
        <taxon>Blastocladiales</taxon>
        <taxon>Catenariaceae</taxon>
        <taxon>Catenaria</taxon>
    </lineage>
</organism>
<sequence>MSTSTVADPAPTDTAPPAPVQFTITDWYFVWSTESWFLGLILYINTATVFGSLWLNWTARMQLGQCWTLATISAAAFANIIITSFRTTILSDYPRFQALGIAQSVLEWAMILGVLYLNFTRVVNQFHTPQGMGIAWSPSITRALKAGVVTSGIFATVAYVMYIAAYARGESSFSMADIVYAWSGIFDALVHSLLSLSLAYFFQRTIESSPSLQPTGGKMSRAQTKATRLIRSTQMFLVLENLPIVIFNIVRLGAPEFDPQWSLIYFFETLRLRFFLASFVTLFEFDKLINWQGGTGAGNSTGGASSSQDHSATKSHTPESTLTIPVPPQKSAVVS</sequence>
<keyword evidence="2" id="KW-0472">Membrane</keyword>